<protein>
    <submittedName>
        <fullName evidence="2">Uncharacterized protein</fullName>
    </submittedName>
</protein>
<feature type="region of interest" description="Disordered" evidence="1">
    <location>
        <begin position="1"/>
        <end position="20"/>
    </location>
</feature>
<organism evidence="2 3">
    <name type="scientific">Clostridium subterminale</name>
    <dbReference type="NCBI Taxonomy" id="1550"/>
    <lineage>
        <taxon>Bacteria</taxon>
        <taxon>Bacillati</taxon>
        <taxon>Bacillota</taxon>
        <taxon>Clostridia</taxon>
        <taxon>Eubacteriales</taxon>
        <taxon>Clostridiaceae</taxon>
        <taxon>Clostridium</taxon>
    </lineage>
</organism>
<sequence>MEAGSSSGTKSDELSSKKNVIASMPIHFSNPSVHKMTYKH</sequence>
<name>A0ABP3VZN8_CLOSU</name>
<dbReference type="RefSeq" id="WP_343825831.1">
    <property type="nucleotide sequence ID" value="NZ_BAAACI010000006.1"/>
</dbReference>
<dbReference type="Proteomes" id="UP001501047">
    <property type="component" value="Unassembled WGS sequence"/>
</dbReference>
<evidence type="ECO:0000313" key="3">
    <source>
        <dbReference type="Proteomes" id="UP001501047"/>
    </source>
</evidence>
<gene>
    <name evidence="2" type="ORF">GCM10008908_18880</name>
</gene>
<dbReference type="EMBL" id="BAAACI010000006">
    <property type="protein sequence ID" value="GAA0772485.1"/>
    <property type="molecule type" value="Genomic_DNA"/>
</dbReference>
<evidence type="ECO:0000256" key="1">
    <source>
        <dbReference type="SAM" id="MobiDB-lite"/>
    </source>
</evidence>
<accession>A0ABP3VZN8</accession>
<keyword evidence="3" id="KW-1185">Reference proteome</keyword>
<reference evidence="3" key="1">
    <citation type="journal article" date="2019" name="Int. J. Syst. Evol. Microbiol.">
        <title>The Global Catalogue of Microorganisms (GCM) 10K type strain sequencing project: providing services to taxonomists for standard genome sequencing and annotation.</title>
        <authorList>
            <consortium name="The Broad Institute Genomics Platform"/>
            <consortium name="The Broad Institute Genome Sequencing Center for Infectious Disease"/>
            <person name="Wu L."/>
            <person name="Ma J."/>
        </authorList>
    </citation>
    <scope>NUCLEOTIDE SEQUENCE [LARGE SCALE GENOMIC DNA]</scope>
    <source>
        <strain evidence="3">JCM 1417</strain>
    </source>
</reference>
<evidence type="ECO:0000313" key="2">
    <source>
        <dbReference type="EMBL" id="GAA0772485.1"/>
    </source>
</evidence>
<proteinExistence type="predicted"/>
<comment type="caution">
    <text evidence="2">The sequence shown here is derived from an EMBL/GenBank/DDBJ whole genome shotgun (WGS) entry which is preliminary data.</text>
</comment>